<dbReference type="Proteomes" id="UP000014500">
    <property type="component" value="Unassembled WGS sequence"/>
</dbReference>
<feature type="coiled-coil region" evidence="2">
    <location>
        <begin position="348"/>
        <end position="405"/>
    </location>
</feature>
<evidence type="ECO:0000259" key="3">
    <source>
        <dbReference type="Pfam" id="PF13868"/>
    </source>
</evidence>
<organism evidence="4 5">
    <name type="scientific">Strigamia maritima</name>
    <name type="common">European centipede</name>
    <name type="synonym">Geophilus maritimus</name>
    <dbReference type="NCBI Taxonomy" id="126957"/>
    <lineage>
        <taxon>Eukaryota</taxon>
        <taxon>Metazoa</taxon>
        <taxon>Ecdysozoa</taxon>
        <taxon>Arthropoda</taxon>
        <taxon>Myriapoda</taxon>
        <taxon>Chilopoda</taxon>
        <taxon>Pleurostigmophora</taxon>
        <taxon>Geophilomorpha</taxon>
        <taxon>Linotaeniidae</taxon>
        <taxon>Strigamia</taxon>
    </lineage>
</organism>
<dbReference type="Pfam" id="PF13868">
    <property type="entry name" value="TPH"/>
    <property type="match status" value="1"/>
</dbReference>
<dbReference type="PANTHER" id="PTHR28663:SF1">
    <property type="entry name" value="CILIA- AND FLAGELLA- ASSOCIATED PROTEIN 210"/>
    <property type="match status" value="1"/>
</dbReference>
<protein>
    <recommendedName>
        <fullName evidence="3">Trichohyalin-plectin-homology domain-containing protein</fullName>
    </recommendedName>
</protein>
<sequence>MIRQHGKRSEQLPKLLYTSPFKSTEYRNPVCVTSRDWQRMKFMLHKNEIITDAQNTFRAKRLALHEKSQEMIKKWHDGPENLHLRKQKALQRKEESEEELKKQLSNEITKYREKITRETLAHHRLQLMCRSHKGRLLTKGILSDAAARERQLQLESQHKKKEYDKMVQKSFGRAVLEDQESYRKKMKEKEEAKIKKDAEYYKDLDKQVAFQKDLRAREDEVERLDCEQLMTLNDEYKRIDIQSKIDKKKKQSEMAAVYDKQCEEKRLIQKFEREMDRYDDEVVHAYIMNKRAIKQSHVDFLEQQKRLRQQKEDVVFDYIVKANQKKIDQDVSETNRIKNVKIMNDLALKKEREEKEKFEAHLKEFNKQKDTQKKIWEKIKEQQIVEQSEEHKRLVEDDVQDKDRERQIQAVRHQFNVDVKECQYQQIMDNAKRRENARLCEKLQSKHVCDAYNKYDKDVDSFAQDLIDYAKEQGWPTDHLDRERFVAKWCDHDHMFLGLHRRLPKVSKEIRQAQYKQDVKM</sequence>
<proteinExistence type="predicted"/>
<reference evidence="5" key="1">
    <citation type="submission" date="2011-05" db="EMBL/GenBank/DDBJ databases">
        <authorList>
            <person name="Richards S.R."/>
            <person name="Qu J."/>
            <person name="Jiang H."/>
            <person name="Jhangiani S.N."/>
            <person name="Agravi P."/>
            <person name="Goodspeed R."/>
            <person name="Gross S."/>
            <person name="Mandapat C."/>
            <person name="Jackson L."/>
            <person name="Mathew T."/>
            <person name="Pu L."/>
            <person name="Thornton R."/>
            <person name="Saada N."/>
            <person name="Wilczek-Boney K.B."/>
            <person name="Lee S."/>
            <person name="Kovar C."/>
            <person name="Wu Y."/>
            <person name="Scherer S.E."/>
            <person name="Worley K.C."/>
            <person name="Muzny D.M."/>
            <person name="Gibbs R."/>
        </authorList>
    </citation>
    <scope>NUCLEOTIDE SEQUENCE</scope>
    <source>
        <strain evidence="5">Brora</strain>
    </source>
</reference>
<dbReference type="PANTHER" id="PTHR28663">
    <property type="entry name" value="COILED-COIL DOMAIN-CONTAINING PROTEIN 173"/>
    <property type="match status" value="1"/>
</dbReference>
<dbReference type="InterPro" id="IPR039986">
    <property type="entry name" value="CFAP210"/>
</dbReference>
<evidence type="ECO:0000313" key="4">
    <source>
        <dbReference type="EnsemblMetazoa" id="SMAR014133-PA"/>
    </source>
</evidence>
<feature type="domain" description="Trichohyalin-plectin-homology" evidence="3">
    <location>
        <begin position="135"/>
        <end position="473"/>
    </location>
</feature>
<accession>T1JJV3</accession>
<evidence type="ECO:0000256" key="2">
    <source>
        <dbReference type="SAM" id="Coils"/>
    </source>
</evidence>
<evidence type="ECO:0000313" key="5">
    <source>
        <dbReference type="Proteomes" id="UP000014500"/>
    </source>
</evidence>
<reference evidence="4" key="2">
    <citation type="submission" date="2015-02" db="UniProtKB">
        <authorList>
            <consortium name="EnsemblMetazoa"/>
        </authorList>
    </citation>
    <scope>IDENTIFICATION</scope>
</reference>
<dbReference type="EnsemblMetazoa" id="SMAR014133-RA">
    <property type="protein sequence ID" value="SMAR014133-PA"/>
    <property type="gene ID" value="SMAR014133"/>
</dbReference>
<evidence type="ECO:0000256" key="1">
    <source>
        <dbReference type="ARBA" id="ARBA00023054"/>
    </source>
</evidence>
<keyword evidence="1 2" id="KW-0175">Coiled coil</keyword>
<dbReference type="AlphaFoldDB" id="T1JJV3"/>
<keyword evidence="5" id="KW-1185">Reference proteome</keyword>
<dbReference type="EMBL" id="JH431989">
    <property type="status" value="NOT_ANNOTATED_CDS"/>
    <property type="molecule type" value="Genomic_DNA"/>
</dbReference>
<dbReference type="HOGENOM" id="CLU_523085_0_0_1"/>
<feature type="coiled-coil region" evidence="2">
    <location>
        <begin position="83"/>
        <end position="121"/>
    </location>
</feature>
<name>T1JJV3_STRMM</name>
<dbReference type="InterPro" id="IPR043597">
    <property type="entry name" value="TPH_dom"/>
</dbReference>